<feature type="compositionally biased region" description="Polar residues" evidence="2">
    <location>
        <begin position="148"/>
        <end position="159"/>
    </location>
</feature>
<feature type="compositionally biased region" description="Low complexity" evidence="2">
    <location>
        <begin position="82"/>
        <end position="92"/>
    </location>
</feature>
<feature type="region of interest" description="Disordered" evidence="2">
    <location>
        <begin position="134"/>
        <end position="160"/>
    </location>
</feature>
<evidence type="ECO:0000313" key="4">
    <source>
        <dbReference type="EMBL" id="KAL3688008.1"/>
    </source>
</evidence>
<dbReference type="Proteomes" id="UP001633002">
    <property type="component" value="Unassembled WGS sequence"/>
</dbReference>
<dbReference type="InterPro" id="IPR001878">
    <property type="entry name" value="Znf_CCHC"/>
</dbReference>
<feature type="region of interest" description="Disordered" evidence="2">
    <location>
        <begin position="71"/>
        <end position="92"/>
    </location>
</feature>
<dbReference type="GO" id="GO:0008270">
    <property type="term" value="F:zinc ion binding"/>
    <property type="evidence" value="ECO:0007669"/>
    <property type="project" value="UniProtKB-KW"/>
</dbReference>
<protein>
    <recommendedName>
        <fullName evidence="3">CCHC-type domain-containing protein</fullName>
    </recommendedName>
</protein>
<proteinExistence type="predicted"/>
<feature type="domain" description="CCHC-type" evidence="3">
    <location>
        <begin position="243"/>
        <end position="259"/>
    </location>
</feature>
<evidence type="ECO:0000256" key="1">
    <source>
        <dbReference type="PROSITE-ProRule" id="PRU00047"/>
    </source>
</evidence>
<keyword evidence="5" id="KW-1185">Reference proteome</keyword>
<accession>A0ABD3H921</accession>
<dbReference type="SUPFAM" id="SSF57756">
    <property type="entry name" value="Retrovirus zinc finger-like domains"/>
    <property type="match status" value="1"/>
</dbReference>
<dbReference type="AlphaFoldDB" id="A0ABD3H921"/>
<keyword evidence="1" id="KW-0862">Zinc</keyword>
<keyword evidence="1" id="KW-0479">Metal-binding</keyword>
<dbReference type="InterPro" id="IPR036875">
    <property type="entry name" value="Znf_CCHC_sf"/>
</dbReference>
<dbReference type="PROSITE" id="PS50158">
    <property type="entry name" value="ZF_CCHC"/>
    <property type="match status" value="1"/>
</dbReference>
<organism evidence="4 5">
    <name type="scientific">Riccia sorocarpa</name>
    <dbReference type="NCBI Taxonomy" id="122646"/>
    <lineage>
        <taxon>Eukaryota</taxon>
        <taxon>Viridiplantae</taxon>
        <taxon>Streptophyta</taxon>
        <taxon>Embryophyta</taxon>
        <taxon>Marchantiophyta</taxon>
        <taxon>Marchantiopsida</taxon>
        <taxon>Marchantiidae</taxon>
        <taxon>Marchantiales</taxon>
        <taxon>Ricciaceae</taxon>
        <taxon>Riccia</taxon>
    </lineage>
</organism>
<evidence type="ECO:0000259" key="3">
    <source>
        <dbReference type="PROSITE" id="PS50158"/>
    </source>
</evidence>
<comment type="caution">
    <text evidence="4">The sequence shown here is derived from an EMBL/GenBank/DDBJ whole genome shotgun (WGS) entry which is preliminary data.</text>
</comment>
<dbReference type="SMART" id="SM00343">
    <property type="entry name" value="ZnF_C2HC"/>
    <property type="match status" value="1"/>
</dbReference>
<evidence type="ECO:0000313" key="5">
    <source>
        <dbReference type="Proteomes" id="UP001633002"/>
    </source>
</evidence>
<keyword evidence="1" id="KW-0863">Zinc-finger</keyword>
<evidence type="ECO:0000256" key="2">
    <source>
        <dbReference type="SAM" id="MobiDB-lite"/>
    </source>
</evidence>
<dbReference type="EMBL" id="JBJQOH010000004">
    <property type="protein sequence ID" value="KAL3688008.1"/>
    <property type="molecule type" value="Genomic_DNA"/>
</dbReference>
<gene>
    <name evidence="4" type="ORF">R1sor_014317</name>
</gene>
<name>A0ABD3H921_9MARC</name>
<feature type="region of interest" description="Disordered" evidence="2">
    <location>
        <begin position="280"/>
        <end position="374"/>
    </location>
</feature>
<dbReference type="Gene3D" id="4.10.60.10">
    <property type="entry name" value="Zinc finger, CCHC-type"/>
    <property type="match status" value="1"/>
</dbReference>
<sequence>MTHPIVRTNPAESPHQWWEEILRAEAAQGEIHWAPNQLFPHRNPNEQVYISNGLPGVVIPIPHAEITLTAPTPHQGRAHNAQTQQQQGSTSQPNLIMHQVASQSRYGFLTEEQRLRGLNTAQTLPSLRDIMAEQNQQQKTAIQRDGTENQTSGGNSPKTYANLRVLDRSHYLVLLASVEERENLFNAGPQYINGRFVEIIPWTPDYDTTTLTKKWKPAWVTIAGLSPSLENEGRKMLEKTRERCYVCHEVGHVAKFCPKTTTTREVSKEELDEAIKAAARKVKEAEPDGTTEQGPTPEKAHLGSTVNLQPEKTKTKQDSGKAPGIPTTNPFDILGEENEEEEPLTDSDMGDAEETPQPTIRIGTPDPGSTDQGLDLNIAVETRTQTTEAEANLQKEEEEDTEVIKIYTSVSCLTTYQ</sequence>
<reference evidence="4 5" key="1">
    <citation type="submission" date="2024-09" db="EMBL/GenBank/DDBJ databases">
        <title>Chromosome-scale assembly of Riccia sorocarpa.</title>
        <authorList>
            <person name="Paukszto L."/>
        </authorList>
    </citation>
    <scope>NUCLEOTIDE SEQUENCE [LARGE SCALE GENOMIC DNA]</scope>
    <source>
        <strain evidence="4">LP-2024</strain>
        <tissue evidence="4">Aerial parts of the thallus</tissue>
    </source>
</reference>
<feature type="compositionally biased region" description="Acidic residues" evidence="2">
    <location>
        <begin position="334"/>
        <end position="354"/>
    </location>
</feature>